<dbReference type="Pfam" id="PF23635">
    <property type="entry name" value="Beta-prop_AT5G49610-like"/>
    <property type="match status" value="1"/>
</dbReference>
<sequence>MAPPPRQPPELPIEIVGEIILRVPPDEPADLLCASLVCKRWCRLLSDPVFRRRYCRYHRTPLLLGFVHNMLHSNPRFVSTVASPCSPPALDSRDWWALDCRHGRVLIRSFAPSVFSVWDPLTRELQRVPRAPYPHDYYTGAVLCDAAGCDHLDCHGGPFRVVVVGIHDEDGSTWVSEYSSETSEWRACASTSMELGSHMSPSLHIGNALYFMVDSTSKILRYDLAGMTVSVIDVPEEYEKVGTVVMLEDGRLGFAGIVDRSLYLWSWQEAGADSAAGWEEYCRVIELATVLPVPGMLVSLRIAGFIEGTGTIFLSTNADLFTVKIKSGRVKKVAKKEVYSSILPYTSFYSP</sequence>
<evidence type="ECO:0000313" key="2">
    <source>
        <dbReference type="EMBL" id="TVU41823.1"/>
    </source>
</evidence>
<accession>A0A5J9W1M3</accession>
<evidence type="ECO:0000259" key="1">
    <source>
        <dbReference type="SMART" id="SM00256"/>
    </source>
</evidence>
<feature type="non-terminal residue" evidence="2">
    <location>
        <position position="1"/>
    </location>
</feature>
<dbReference type="Gramene" id="TVU41823">
    <property type="protein sequence ID" value="TVU41823"/>
    <property type="gene ID" value="EJB05_15377"/>
</dbReference>
<dbReference type="SUPFAM" id="SSF81383">
    <property type="entry name" value="F-box domain"/>
    <property type="match status" value="1"/>
</dbReference>
<dbReference type="Pfam" id="PF12937">
    <property type="entry name" value="F-box-like"/>
    <property type="match status" value="1"/>
</dbReference>
<organism evidence="2 3">
    <name type="scientific">Eragrostis curvula</name>
    <name type="common">weeping love grass</name>
    <dbReference type="NCBI Taxonomy" id="38414"/>
    <lineage>
        <taxon>Eukaryota</taxon>
        <taxon>Viridiplantae</taxon>
        <taxon>Streptophyta</taxon>
        <taxon>Embryophyta</taxon>
        <taxon>Tracheophyta</taxon>
        <taxon>Spermatophyta</taxon>
        <taxon>Magnoliopsida</taxon>
        <taxon>Liliopsida</taxon>
        <taxon>Poales</taxon>
        <taxon>Poaceae</taxon>
        <taxon>PACMAD clade</taxon>
        <taxon>Chloridoideae</taxon>
        <taxon>Eragrostideae</taxon>
        <taxon>Eragrostidinae</taxon>
        <taxon>Eragrostis</taxon>
    </lineage>
</organism>
<keyword evidence="3" id="KW-1185">Reference proteome</keyword>
<dbReference type="SUPFAM" id="SSF50965">
    <property type="entry name" value="Galactose oxidase, central domain"/>
    <property type="match status" value="1"/>
</dbReference>
<dbReference type="PANTHER" id="PTHR32133:SF408">
    <property type="entry name" value="OS07G0120400 PROTEIN"/>
    <property type="match status" value="1"/>
</dbReference>
<proteinExistence type="predicted"/>
<comment type="caution">
    <text evidence="2">The sequence shown here is derived from an EMBL/GenBank/DDBJ whole genome shotgun (WGS) entry which is preliminary data.</text>
</comment>
<dbReference type="InterPro" id="IPR011043">
    <property type="entry name" value="Gal_Oxase/kelch_b-propeller"/>
</dbReference>
<dbReference type="SMART" id="SM00256">
    <property type="entry name" value="FBOX"/>
    <property type="match status" value="1"/>
</dbReference>
<dbReference type="EMBL" id="RWGY01000007">
    <property type="protein sequence ID" value="TVU41823.1"/>
    <property type="molecule type" value="Genomic_DNA"/>
</dbReference>
<dbReference type="PANTHER" id="PTHR32133">
    <property type="entry name" value="OS07G0120400 PROTEIN"/>
    <property type="match status" value="1"/>
</dbReference>
<name>A0A5J9W1M3_9POAL</name>
<dbReference type="InterPro" id="IPR001810">
    <property type="entry name" value="F-box_dom"/>
</dbReference>
<protein>
    <recommendedName>
        <fullName evidence="1">F-box domain-containing protein</fullName>
    </recommendedName>
</protein>
<dbReference type="Gene3D" id="1.20.1280.50">
    <property type="match status" value="1"/>
</dbReference>
<dbReference type="AlphaFoldDB" id="A0A5J9W1M3"/>
<dbReference type="Proteomes" id="UP000324897">
    <property type="component" value="Chromosome 4"/>
</dbReference>
<dbReference type="InterPro" id="IPR036047">
    <property type="entry name" value="F-box-like_dom_sf"/>
</dbReference>
<evidence type="ECO:0000313" key="3">
    <source>
        <dbReference type="Proteomes" id="UP000324897"/>
    </source>
</evidence>
<dbReference type="InterPro" id="IPR056594">
    <property type="entry name" value="AT5G49610-like_b-prop"/>
</dbReference>
<feature type="domain" description="F-box" evidence="1">
    <location>
        <begin position="11"/>
        <end position="54"/>
    </location>
</feature>
<reference evidence="2 3" key="1">
    <citation type="journal article" date="2019" name="Sci. Rep.">
        <title>A high-quality genome of Eragrostis curvula grass provides insights into Poaceae evolution and supports new strategies to enhance forage quality.</title>
        <authorList>
            <person name="Carballo J."/>
            <person name="Santos B.A.C.M."/>
            <person name="Zappacosta D."/>
            <person name="Garbus I."/>
            <person name="Selva J.P."/>
            <person name="Gallo C.A."/>
            <person name="Diaz A."/>
            <person name="Albertini E."/>
            <person name="Caccamo M."/>
            <person name="Echenique V."/>
        </authorList>
    </citation>
    <scope>NUCLEOTIDE SEQUENCE [LARGE SCALE GENOMIC DNA]</scope>
    <source>
        <strain evidence="3">cv. Victoria</strain>
        <tissue evidence="2">Leaf</tissue>
    </source>
</reference>
<gene>
    <name evidence="2" type="ORF">EJB05_15377</name>
</gene>